<name>A0ABU7Q9X7_9ACTN</name>
<protein>
    <recommendedName>
        <fullName evidence="3">Phage protein</fullName>
    </recommendedName>
</protein>
<proteinExistence type="predicted"/>
<sequence length="228" mass="24814">MTTTPRRSGTVPYIATWTGESAIEQHVVLGSLYGIAYADETPADRDERGVLWTRRTSAQGSGQPELGSVHAHRQRRAMEALLCQVCGGPADRDERGTLWLLEDNQSDWAGWPEDALTVHPPVCLPCAREATRRCPHLAGKHVAVRVGATDICAVFGIRYVPTTQGLVQGEPGIVSLASTSVRWTVAGQLVRALNRCTLVDLQTELSNSAPRSAARRWYPGRRPGAPAR</sequence>
<dbReference type="EMBL" id="JAZBJO010000045">
    <property type="protein sequence ID" value="MEE4598202.1"/>
    <property type="molecule type" value="Genomic_DNA"/>
</dbReference>
<dbReference type="Proteomes" id="UP001354709">
    <property type="component" value="Unassembled WGS sequence"/>
</dbReference>
<comment type="caution">
    <text evidence="1">The sequence shown here is derived from an EMBL/GenBank/DDBJ whole genome shotgun (WGS) entry which is preliminary data.</text>
</comment>
<evidence type="ECO:0000313" key="1">
    <source>
        <dbReference type="EMBL" id="MEE4598202.1"/>
    </source>
</evidence>
<evidence type="ECO:0000313" key="2">
    <source>
        <dbReference type="Proteomes" id="UP001354709"/>
    </source>
</evidence>
<dbReference type="RefSeq" id="WP_330815379.1">
    <property type="nucleotide sequence ID" value="NZ_JAZBJO010000045.1"/>
</dbReference>
<gene>
    <name evidence="1" type="ORF">V2J94_41275</name>
</gene>
<reference evidence="1 2" key="1">
    <citation type="submission" date="2023-11" db="EMBL/GenBank/DDBJ databases">
        <title>30 novel species of actinomycetes from the DSMZ collection.</title>
        <authorList>
            <person name="Nouioui I."/>
        </authorList>
    </citation>
    <scope>NUCLEOTIDE SEQUENCE [LARGE SCALE GENOMIC DNA]</scope>
    <source>
        <strain evidence="1 2">DSM 41524</strain>
    </source>
</reference>
<accession>A0ABU7Q9X7</accession>
<organism evidence="1 2">
    <name type="scientific">Streptomyces asiaticus subsp. ignotus</name>
    <dbReference type="NCBI Taxonomy" id="3098222"/>
    <lineage>
        <taxon>Bacteria</taxon>
        <taxon>Bacillati</taxon>
        <taxon>Actinomycetota</taxon>
        <taxon>Actinomycetes</taxon>
        <taxon>Kitasatosporales</taxon>
        <taxon>Streptomycetaceae</taxon>
        <taxon>Streptomyces</taxon>
        <taxon>Streptomyces violaceusniger group</taxon>
    </lineage>
</organism>
<keyword evidence="2" id="KW-1185">Reference proteome</keyword>
<evidence type="ECO:0008006" key="3">
    <source>
        <dbReference type="Google" id="ProtNLM"/>
    </source>
</evidence>